<evidence type="ECO:0000313" key="2">
    <source>
        <dbReference type="EMBL" id="KAJ4332781.1"/>
    </source>
</evidence>
<gene>
    <name evidence="2" type="ORF">N0V87_008139</name>
</gene>
<dbReference type="Proteomes" id="UP001140562">
    <property type="component" value="Unassembled WGS sequence"/>
</dbReference>
<organism evidence="2 3">
    <name type="scientific">Didymella glomerata</name>
    <dbReference type="NCBI Taxonomy" id="749621"/>
    <lineage>
        <taxon>Eukaryota</taxon>
        <taxon>Fungi</taxon>
        <taxon>Dikarya</taxon>
        <taxon>Ascomycota</taxon>
        <taxon>Pezizomycotina</taxon>
        <taxon>Dothideomycetes</taxon>
        <taxon>Pleosporomycetidae</taxon>
        <taxon>Pleosporales</taxon>
        <taxon>Pleosporineae</taxon>
        <taxon>Didymellaceae</taxon>
        <taxon>Didymella</taxon>
    </lineage>
</organism>
<name>A0A9W8WTL5_9PLEO</name>
<dbReference type="OrthoDB" id="10685264at2759"/>
<proteinExistence type="predicted"/>
<reference evidence="2" key="1">
    <citation type="submission" date="2022-10" db="EMBL/GenBank/DDBJ databases">
        <title>Tapping the CABI collections for fungal endophytes: first genome assemblies for Collariella, Neodidymelliopsis, Ascochyta clinopodiicola, Didymella pomorum, Didymosphaeria variabile, Neocosmospora piperis and Neocucurbitaria cava.</title>
        <authorList>
            <person name="Hill R."/>
        </authorList>
    </citation>
    <scope>NUCLEOTIDE SEQUENCE</scope>
    <source>
        <strain evidence="2">IMI 360193</strain>
    </source>
</reference>
<feature type="compositionally biased region" description="Basic and acidic residues" evidence="1">
    <location>
        <begin position="29"/>
        <end position="53"/>
    </location>
</feature>
<feature type="region of interest" description="Disordered" evidence="1">
    <location>
        <begin position="223"/>
        <end position="266"/>
    </location>
</feature>
<sequence>MSPSSKTPQIRVFDPTGLAFLIGNMQVEQDQHKDTGDRQHSGKEQAEGFEHREGRHRRSAASTRPRSYDDVRKEIRRLEETGRGNQFGKLLARSKHLKGDIRKGKKVSDKERFPEVSIALSPALTKNTPAPRSVETIAEETKLKRRIEQVDVNTILVGPAAKKQKQQKKELVAKLPMNSKRLHVGDDGHMSVVEKFQVQPTDEAHKSDELQAIERRLNIGEDGVMTVSEENKVTSDDGSRLNDEPEADETRDESTMEDGHAANTETLPGTETLAKDVAYAHEVIQDDPQHEEVSAAMPVSDSNQDSVTVEAADIAGEDHRCRGNNEENHLNMGSSQEVEPETHSLRELGAKEELVVKLPVDFTHLHVGEDGAMSVLKEVTAQTSFTSKELTEPGAVHSDETVSAQTVETLQADTALPTNETRPGNTLLAADEVLPANEAEMNGDIQDMVMGYESQMAISEGSTAMSFSEGEEGIDL</sequence>
<keyword evidence="3" id="KW-1185">Reference proteome</keyword>
<feature type="compositionally biased region" description="Basic and acidic residues" evidence="1">
    <location>
        <begin position="229"/>
        <end position="243"/>
    </location>
</feature>
<protein>
    <submittedName>
        <fullName evidence="2">Uncharacterized protein</fullName>
    </submittedName>
</protein>
<dbReference type="AlphaFoldDB" id="A0A9W8WTL5"/>
<evidence type="ECO:0000313" key="3">
    <source>
        <dbReference type="Proteomes" id="UP001140562"/>
    </source>
</evidence>
<comment type="caution">
    <text evidence="2">The sequence shown here is derived from an EMBL/GenBank/DDBJ whole genome shotgun (WGS) entry which is preliminary data.</text>
</comment>
<dbReference type="EMBL" id="JAPEUV010000109">
    <property type="protein sequence ID" value="KAJ4332781.1"/>
    <property type="molecule type" value="Genomic_DNA"/>
</dbReference>
<feature type="region of interest" description="Disordered" evidence="1">
    <location>
        <begin position="23"/>
        <end position="69"/>
    </location>
</feature>
<evidence type="ECO:0000256" key="1">
    <source>
        <dbReference type="SAM" id="MobiDB-lite"/>
    </source>
</evidence>
<accession>A0A9W8WTL5</accession>